<name>A0ABQ7H7I4_DUNSA</name>
<keyword evidence="2" id="KW-1185">Reference proteome</keyword>
<evidence type="ECO:0000313" key="1">
    <source>
        <dbReference type="EMBL" id="KAF5842813.1"/>
    </source>
</evidence>
<dbReference type="EMBL" id="MU069454">
    <property type="protein sequence ID" value="KAF5842813.1"/>
    <property type="molecule type" value="Genomic_DNA"/>
</dbReference>
<proteinExistence type="predicted"/>
<organism evidence="1 2">
    <name type="scientific">Dunaliella salina</name>
    <name type="common">Green alga</name>
    <name type="synonym">Protococcus salinus</name>
    <dbReference type="NCBI Taxonomy" id="3046"/>
    <lineage>
        <taxon>Eukaryota</taxon>
        <taxon>Viridiplantae</taxon>
        <taxon>Chlorophyta</taxon>
        <taxon>core chlorophytes</taxon>
        <taxon>Chlorophyceae</taxon>
        <taxon>CS clade</taxon>
        <taxon>Chlamydomonadales</taxon>
        <taxon>Dunaliellaceae</taxon>
        <taxon>Dunaliella</taxon>
    </lineage>
</organism>
<comment type="caution">
    <text evidence="1">The sequence shown here is derived from an EMBL/GenBank/DDBJ whole genome shotgun (WGS) entry which is preliminary data.</text>
</comment>
<sequence length="291" mass="32999">MPPQKVVLILRHWHDVMGCLHVWCSQRRLLKKWSSFYDTGASHLDVSLPVIQFPCPVLNLQRCLLKKWSSFYDTGASHLDVSLPRRLLKKWSSFYDTGASYLDVFLPVIQFPWLVLNNVTAIPPNRPLARYQLLTVADLHADPAHYTQFHVIVVSLPETYVHASKLPYLHPDIPGTACQACGHGLAFCRPSELSLPATRALFKQGHKLSTACSLVSVFPWDGSTQLANAIHVPVQYQHYTEYYEHAFCAPNAMCLPSFRRHLCLIKDSFGFTDQPRQAKVLALACRALHQI</sequence>
<gene>
    <name evidence="1" type="ORF">DUNSADRAFT_4697</name>
</gene>
<protein>
    <recommendedName>
        <fullName evidence="3">Encoded protein</fullName>
    </recommendedName>
</protein>
<reference evidence="1" key="1">
    <citation type="submission" date="2017-08" db="EMBL/GenBank/DDBJ databases">
        <authorList>
            <person name="Polle J.E."/>
            <person name="Barry K."/>
            <person name="Cushman J."/>
            <person name="Schmutz J."/>
            <person name="Tran D."/>
            <person name="Hathwaick L.T."/>
            <person name="Yim W.C."/>
            <person name="Jenkins J."/>
            <person name="Mckie-Krisberg Z.M."/>
            <person name="Prochnik S."/>
            <person name="Lindquist E."/>
            <person name="Dockter R.B."/>
            <person name="Adam C."/>
            <person name="Molina H."/>
            <person name="Bunkerborg J."/>
            <person name="Jin E."/>
            <person name="Buchheim M."/>
            <person name="Magnuson J."/>
        </authorList>
    </citation>
    <scope>NUCLEOTIDE SEQUENCE</scope>
    <source>
        <strain evidence="1">CCAP 19/18</strain>
    </source>
</reference>
<evidence type="ECO:0008006" key="3">
    <source>
        <dbReference type="Google" id="ProtNLM"/>
    </source>
</evidence>
<accession>A0ABQ7H7I4</accession>
<dbReference type="Proteomes" id="UP000815325">
    <property type="component" value="Unassembled WGS sequence"/>
</dbReference>
<evidence type="ECO:0000313" key="2">
    <source>
        <dbReference type="Proteomes" id="UP000815325"/>
    </source>
</evidence>